<dbReference type="GO" id="GO:0006355">
    <property type="term" value="P:regulation of DNA-templated transcription"/>
    <property type="evidence" value="ECO:0007669"/>
    <property type="project" value="InterPro"/>
</dbReference>
<dbReference type="PANTHER" id="PTHR44688">
    <property type="entry name" value="DNA-BINDING TRANSCRIPTIONAL ACTIVATOR DEVR_DOSR"/>
    <property type="match status" value="1"/>
</dbReference>
<evidence type="ECO:0000256" key="2">
    <source>
        <dbReference type="ARBA" id="ARBA00023125"/>
    </source>
</evidence>
<dbReference type="SUPFAM" id="SSF46894">
    <property type="entry name" value="C-terminal effector domain of the bipartite response regulators"/>
    <property type="match status" value="1"/>
</dbReference>
<name>A0A4Y3WXA3_9PSEU</name>
<feature type="region of interest" description="Disordered" evidence="4">
    <location>
        <begin position="65"/>
        <end position="85"/>
    </location>
</feature>
<evidence type="ECO:0000256" key="1">
    <source>
        <dbReference type="ARBA" id="ARBA00023015"/>
    </source>
</evidence>
<keyword evidence="7" id="KW-1185">Reference proteome</keyword>
<evidence type="ECO:0000313" key="7">
    <source>
        <dbReference type="Proteomes" id="UP000320338"/>
    </source>
</evidence>
<dbReference type="PROSITE" id="PS50043">
    <property type="entry name" value="HTH_LUXR_2"/>
    <property type="match status" value="1"/>
</dbReference>
<dbReference type="Gene3D" id="1.10.10.10">
    <property type="entry name" value="Winged helix-like DNA-binding domain superfamily/Winged helix DNA-binding domain"/>
    <property type="match status" value="1"/>
</dbReference>
<dbReference type="EMBL" id="BJNG01000063">
    <property type="protein sequence ID" value="GEC22891.1"/>
    <property type="molecule type" value="Genomic_DNA"/>
</dbReference>
<keyword evidence="3" id="KW-0804">Transcription</keyword>
<dbReference type="CDD" id="cd06170">
    <property type="entry name" value="LuxR_C_like"/>
    <property type="match status" value="1"/>
</dbReference>
<evidence type="ECO:0000256" key="4">
    <source>
        <dbReference type="SAM" id="MobiDB-lite"/>
    </source>
</evidence>
<evidence type="ECO:0000313" key="6">
    <source>
        <dbReference type="EMBL" id="GEC22891.1"/>
    </source>
</evidence>
<dbReference type="GO" id="GO:0003677">
    <property type="term" value="F:DNA binding"/>
    <property type="evidence" value="ECO:0007669"/>
    <property type="project" value="UniProtKB-KW"/>
</dbReference>
<keyword evidence="1" id="KW-0805">Transcription regulation</keyword>
<dbReference type="InterPro" id="IPR016032">
    <property type="entry name" value="Sig_transdc_resp-reg_C-effctor"/>
</dbReference>
<proteinExistence type="predicted"/>
<dbReference type="SMART" id="SM00421">
    <property type="entry name" value="HTH_LUXR"/>
    <property type="match status" value="1"/>
</dbReference>
<dbReference type="InterPro" id="IPR036388">
    <property type="entry name" value="WH-like_DNA-bd_sf"/>
</dbReference>
<dbReference type="Proteomes" id="UP000320338">
    <property type="component" value="Unassembled WGS sequence"/>
</dbReference>
<gene>
    <name evidence="6" type="ORF">PHY01_51740</name>
</gene>
<dbReference type="Pfam" id="PF00196">
    <property type="entry name" value="GerE"/>
    <property type="match status" value="1"/>
</dbReference>
<accession>A0A4Y3WXA3</accession>
<organism evidence="6 7">
    <name type="scientific">Pseudonocardia hydrocarbonoxydans</name>
    <dbReference type="NCBI Taxonomy" id="76726"/>
    <lineage>
        <taxon>Bacteria</taxon>
        <taxon>Bacillati</taxon>
        <taxon>Actinomycetota</taxon>
        <taxon>Actinomycetes</taxon>
        <taxon>Pseudonocardiales</taxon>
        <taxon>Pseudonocardiaceae</taxon>
        <taxon>Pseudonocardia</taxon>
    </lineage>
</organism>
<evidence type="ECO:0000256" key="3">
    <source>
        <dbReference type="ARBA" id="ARBA00023163"/>
    </source>
</evidence>
<reference evidence="6 7" key="1">
    <citation type="submission" date="2019-06" db="EMBL/GenBank/DDBJ databases">
        <title>Whole genome shotgun sequence of Pseudonocardia hydrocarbonoxydans NBRC 14498.</title>
        <authorList>
            <person name="Hosoyama A."/>
            <person name="Uohara A."/>
            <person name="Ohji S."/>
            <person name="Ichikawa N."/>
        </authorList>
    </citation>
    <scope>NUCLEOTIDE SEQUENCE [LARGE SCALE GENOMIC DNA]</scope>
    <source>
        <strain evidence="6 7">NBRC 14498</strain>
    </source>
</reference>
<comment type="caution">
    <text evidence="6">The sequence shown here is derived from an EMBL/GenBank/DDBJ whole genome shotgun (WGS) entry which is preliminary data.</text>
</comment>
<dbReference type="PANTHER" id="PTHR44688:SF16">
    <property type="entry name" value="DNA-BINDING TRANSCRIPTIONAL ACTIVATOR DEVR_DOSR"/>
    <property type="match status" value="1"/>
</dbReference>
<evidence type="ECO:0000259" key="5">
    <source>
        <dbReference type="PROSITE" id="PS50043"/>
    </source>
</evidence>
<dbReference type="PRINTS" id="PR00038">
    <property type="entry name" value="HTHLUXR"/>
</dbReference>
<dbReference type="InterPro" id="IPR000792">
    <property type="entry name" value="Tscrpt_reg_LuxR_C"/>
</dbReference>
<protein>
    <recommendedName>
        <fullName evidence="5">HTH luxR-type domain-containing protein</fullName>
    </recommendedName>
</protein>
<keyword evidence="2" id="KW-0238">DNA-binding</keyword>
<dbReference type="AlphaFoldDB" id="A0A4Y3WXA3"/>
<feature type="domain" description="HTH luxR-type" evidence="5">
    <location>
        <begin position="7"/>
        <end position="72"/>
    </location>
</feature>
<sequence>MLRADPARRALGSLTPREREVARLVATGRTDRQIARVLGVAERTVHVHVRHIIGKLDAGGRAGVAGQVAAHEEAPPAPADTSRYA</sequence>